<accession>A0A238LBZ4</accession>
<dbReference type="GO" id="GO:0043138">
    <property type="term" value="F:3'-5' DNA helicase activity"/>
    <property type="evidence" value="ECO:0007669"/>
    <property type="project" value="UniProtKB-EC"/>
</dbReference>
<dbReference type="NCBIfam" id="TIGR02784">
    <property type="entry name" value="addA_alphas"/>
    <property type="match status" value="1"/>
</dbReference>
<evidence type="ECO:0000256" key="7">
    <source>
        <dbReference type="ARBA" id="ARBA00022840"/>
    </source>
</evidence>
<evidence type="ECO:0000256" key="14">
    <source>
        <dbReference type="ARBA" id="ARBA00048988"/>
    </source>
</evidence>
<proteinExistence type="predicted"/>
<dbReference type="Gene3D" id="3.90.320.10">
    <property type="match status" value="1"/>
</dbReference>
<evidence type="ECO:0000256" key="5">
    <source>
        <dbReference type="ARBA" id="ARBA00022806"/>
    </source>
</evidence>
<feature type="region of interest" description="Disordered" evidence="16">
    <location>
        <begin position="944"/>
        <end position="965"/>
    </location>
</feature>
<dbReference type="InterPro" id="IPR014017">
    <property type="entry name" value="DNA_helicase_UvrD-like_C"/>
</dbReference>
<keyword evidence="6" id="KW-0269">Exonuclease</keyword>
<dbReference type="PROSITE" id="PS51217">
    <property type="entry name" value="UVRD_HELICASE_CTER"/>
    <property type="match status" value="1"/>
</dbReference>
<feature type="binding site" evidence="15">
    <location>
        <begin position="25"/>
        <end position="32"/>
    </location>
    <ligand>
        <name>ATP</name>
        <dbReference type="ChEBI" id="CHEBI:30616"/>
    </ligand>
</feature>
<evidence type="ECO:0000256" key="15">
    <source>
        <dbReference type="PROSITE-ProRule" id="PRU00560"/>
    </source>
</evidence>
<keyword evidence="4 15" id="KW-0378">Hydrolase</keyword>
<dbReference type="InterPro" id="IPR011335">
    <property type="entry name" value="Restrct_endonuc-II-like"/>
</dbReference>
<dbReference type="InterPro" id="IPR011604">
    <property type="entry name" value="PDDEXK-like_dom_sf"/>
</dbReference>
<evidence type="ECO:0000256" key="13">
    <source>
        <dbReference type="ARBA" id="ARBA00034923"/>
    </source>
</evidence>
<evidence type="ECO:0000313" key="19">
    <source>
        <dbReference type="EMBL" id="SMY07209.1"/>
    </source>
</evidence>
<evidence type="ECO:0000256" key="8">
    <source>
        <dbReference type="ARBA" id="ARBA00023125"/>
    </source>
</evidence>
<keyword evidence="2 15" id="KW-0547">Nucleotide-binding</keyword>
<dbReference type="InterPro" id="IPR027417">
    <property type="entry name" value="P-loop_NTPase"/>
</dbReference>
<dbReference type="Pfam" id="PF12705">
    <property type="entry name" value="PDDEXK_1"/>
    <property type="match status" value="1"/>
</dbReference>
<keyword evidence="8" id="KW-0238">DNA-binding</keyword>
<evidence type="ECO:0000256" key="6">
    <source>
        <dbReference type="ARBA" id="ARBA00022839"/>
    </source>
</evidence>
<keyword evidence="20" id="KW-1185">Reference proteome</keyword>
<feature type="domain" description="UvrD-like helicase ATP-binding" evidence="17">
    <location>
        <begin position="4"/>
        <end position="478"/>
    </location>
</feature>
<dbReference type="Pfam" id="PF13361">
    <property type="entry name" value="UvrD_C"/>
    <property type="match status" value="1"/>
</dbReference>
<dbReference type="SUPFAM" id="SSF52980">
    <property type="entry name" value="Restriction endonuclease-like"/>
    <property type="match status" value="1"/>
</dbReference>
<dbReference type="EMBL" id="FXZK01000001">
    <property type="protein sequence ID" value="SMY07209.1"/>
    <property type="molecule type" value="Genomic_DNA"/>
</dbReference>
<organism evidence="19 20">
    <name type="scientific">Flavimaricola marinus</name>
    <dbReference type="NCBI Taxonomy" id="1819565"/>
    <lineage>
        <taxon>Bacteria</taxon>
        <taxon>Pseudomonadati</taxon>
        <taxon>Pseudomonadota</taxon>
        <taxon>Alphaproteobacteria</taxon>
        <taxon>Rhodobacterales</taxon>
        <taxon>Paracoccaceae</taxon>
        <taxon>Flavimaricola</taxon>
    </lineage>
</organism>
<name>A0A238LBZ4_9RHOB</name>
<evidence type="ECO:0000259" key="17">
    <source>
        <dbReference type="PROSITE" id="PS51198"/>
    </source>
</evidence>
<evidence type="ECO:0000256" key="4">
    <source>
        <dbReference type="ARBA" id="ARBA00022801"/>
    </source>
</evidence>
<sequence>MIQRNDATLAQVLAADPRTSTWLSANAGSGKTRVLTDRVARLLFDEVEPQNILCLTYTKAAASEMQNRLFGRLGEWAMMSADQLRQQLLELGVEGDLTPDRLRRARTLFARAIETPGGLRIQTIHSFCAGLLRRFPLEAGVSPQFTEMEDRTAALLRADVADSIALDRKALITGVAAHMSGDDFDPLLQAIAGQREVFSRPLDEAALRDVLDLPPALTIDTLIDQTIGPDDLKMLHAIAALCAVGSSNDVKAAAKLQTLPKTGPLGADHLSLLEGVLLTGPKAKEPFSAKIGSFPTKATQSKAADLMDDLSDLMSRVEEARPLRLGLGALARTQALYAFATEFTARYDAAKLARGFLDYDDLILKARGLLLDPAVAQWVLFRLDGGIDHILVDEAQDTSPTQWDVIRSLTQEFTAGVGARTDRARTIFVVGDKKQSIYSFQGADPEGFDRMREHFRSALTEIDAPFEQRELLHSFRSAFDILRAVDQTFLGPQLDGLGPDAVRHEAFHEALPGRVDLWPPLMADDEDKDDGHWTEPVDKVSSDHEKVQLANHIAASIKRMIREETLPMPGKNGGPVTRRRITAGDFLILVRGRGEKQSVSIFAEVIRACKEAGLPIAGADRVRLGAELAVKDIVALLRFLALAEDDLSLACALRSPLFGWTEQQIYALAQPRKGYLWEALRDQADDHPDTMEILNDLRGKADFLRPYDLINRILTRHDGRRRLLARLGPESEDGIDALLSQALGYEKAEVPGLTGFLEWLGSGELDIKRQIGAAEDKIRVMTVHGAKGLEAPIVILPDTAKNRMDGQIRNVLYPADGQTIWAGPADDMPPAVQALKDDLKAAQMREIRRLLYVAMTRAETWLIVCAAGEVGDGDDSWHAMVSDGLAHTGHHEIACPTGIGQRLSDRDWNGGELVAVTAEPTDHSTTAPDPLGKILPTVVKPRTVSPSELGGAKVLPGDTPPEDEDDAKARGTLIHLLLEHLPNIGAQDRLTYGQQLVRSVEEAAGLSDLDTVITDTARLIDSPALAPIFAADALTEVDVTAQVSGFPARLHGAIDRLIVTDTTVQAIDYKSNRLVPDDPDKVPEGLLRQMGAYHAMLAEIWPDKQIDVAILWTATGQIMTLPPDLMIAALKRATLP</sequence>
<evidence type="ECO:0000256" key="12">
    <source>
        <dbReference type="ARBA" id="ARBA00034808"/>
    </source>
</evidence>
<dbReference type="GO" id="GO:0005829">
    <property type="term" value="C:cytosol"/>
    <property type="evidence" value="ECO:0007669"/>
    <property type="project" value="TreeGrafter"/>
</dbReference>
<comment type="catalytic activity">
    <reaction evidence="14">
        <text>ATP + H2O = ADP + phosphate + H(+)</text>
        <dbReference type="Rhea" id="RHEA:13065"/>
        <dbReference type="ChEBI" id="CHEBI:15377"/>
        <dbReference type="ChEBI" id="CHEBI:15378"/>
        <dbReference type="ChEBI" id="CHEBI:30616"/>
        <dbReference type="ChEBI" id="CHEBI:43474"/>
        <dbReference type="ChEBI" id="CHEBI:456216"/>
        <dbReference type="EC" id="5.6.2.4"/>
    </reaction>
</comment>
<dbReference type="GO" id="GO:0033202">
    <property type="term" value="C:DNA helicase complex"/>
    <property type="evidence" value="ECO:0007669"/>
    <property type="project" value="TreeGrafter"/>
</dbReference>
<gene>
    <name evidence="19" type="primary">addA</name>
    <name evidence="19" type="ORF">LOM8899_01341</name>
</gene>
<dbReference type="AlphaFoldDB" id="A0A238LBZ4"/>
<keyword evidence="5 15" id="KW-0347">Helicase</keyword>
<dbReference type="GO" id="GO:0004527">
    <property type="term" value="F:exonuclease activity"/>
    <property type="evidence" value="ECO:0007669"/>
    <property type="project" value="UniProtKB-KW"/>
</dbReference>
<keyword evidence="9" id="KW-0234">DNA repair</keyword>
<comment type="catalytic activity">
    <reaction evidence="11">
        <text>Couples ATP hydrolysis with the unwinding of duplex DNA by translocating in the 3'-5' direction.</text>
        <dbReference type="EC" id="5.6.2.4"/>
    </reaction>
</comment>
<dbReference type="InterPro" id="IPR014151">
    <property type="entry name" value="DNA_helicase_AddA"/>
</dbReference>
<evidence type="ECO:0000256" key="11">
    <source>
        <dbReference type="ARBA" id="ARBA00034617"/>
    </source>
</evidence>
<dbReference type="GO" id="GO:0000725">
    <property type="term" value="P:recombinational repair"/>
    <property type="evidence" value="ECO:0007669"/>
    <property type="project" value="TreeGrafter"/>
</dbReference>
<dbReference type="EC" id="5.6.2.4" evidence="12"/>
<keyword evidence="1" id="KW-0540">Nuclease</keyword>
<feature type="domain" description="UvrD-like helicase C-terminal" evidence="18">
    <location>
        <begin position="500"/>
        <end position="788"/>
    </location>
</feature>
<dbReference type="InterPro" id="IPR014016">
    <property type="entry name" value="UvrD-like_ATP-bd"/>
</dbReference>
<evidence type="ECO:0000259" key="18">
    <source>
        <dbReference type="PROSITE" id="PS51217"/>
    </source>
</evidence>
<dbReference type="GO" id="GO:0016887">
    <property type="term" value="F:ATP hydrolysis activity"/>
    <property type="evidence" value="ECO:0007669"/>
    <property type="project" value="RHEA"/>
</dbReference>
<dbReference type="RefSeq" id="WP_245820454.1">
    <property type="nucleotide sequence ID" value="NZ_FXZK01000001.1"/>
</dbReference>
<keyword evidence="10" id="KW-0413">Isomerase</keyword>
<keyword evidence="7 15" id="KW-0067">ATP-binding</keyword>
<dbReference type="InterPro" id="IPR000212">
    <property type="entry name" value="DNA_helicase_UvrD/REP"/>
</dbReference>
<dbReference type="Pfam" id="PF00580">
    <property type="entry name" value="UvrD-helicase"/>
    <property type="match status" value="1"/>
</dbReference>
<dbReference type="GO" id="GO:0005524">
    <property type="term" value="F:ATP binding"/>
    <property type="evidence" value="ECO:0007669"/>
    <property type="project" value="UniProtKB-UniRule"/>
</dbReference>
<dbReference type="InterPro" id="IPR038726">
    <property type="entry name" value="PDDEXK_AddAB-type"/>
</dbReference>
<evidence type="ECO:0000256" key="3">
    <source>
        <dbReference type="ARBA" id="ARBA00022763"/>
    </source>
</evidence>
<dbReference type="PROSITE" id="PS51198">
    <property type="entry name" value="UVRD_HELICASE_ATP_BIND"/>
    <property type="match status" value="1"/>
</dbReference>
<dbReference type="Proteomes" id="UP000201613">
    <property type="component" value="Unassembled WGS sequence"/>
</dbReference>
<evidence type="ECO:0000313" key="20">
    <source>
        <dbReference type="Proteomes" id="UP000201613"/>
    </source>
</evidence>
<dbReference type="GO" id="GO:0003677">
    <property type="term" value="F:DNA binding"/>
    <property type="evidence" value="ECO:0007669"/>
    <property type="project" value="UniProtKB-KW"/>
</dbReference>
<evidence type="ECO:0000256" key="16">
    <source>
        <dbReference type="SAM" id="MobiDB-lite"/>
    </source>
</evidence>
<evidence type="ECO:0000256" key="10">
    <source>
        <dbReference type="ARBA" id="ARBA00023235"/>
    </source>
</evidence>
<evidence type="ECO:0000256" key="2">
    <source>
        <dbReference type="ARBA" id="ARBA00022741"/>
    </source>
</evidence>
<keyword evidence="3" id="KW-0227">DNA damage</keyword>
<reference evidence="19 20" key="1">
    <citation type="submission" date="2017-05" db="EMBL/GenBank/DDBJ databases">
        <authorList>
            <person name="Song R."/>
            <person name="Chenine A.L."/>
            <person name="Ruprecht R.M."/>
        </authorList>
    </citation>
    <scope>NUCLEOTIDE SEQUENCE [LARGE SCALE GENOMIC DNA]</scope>
    <source>
        <strain evidence="19 20">CECT 8899</strain>
    </source>
</reference>
<evidence type="ECO:0000256" key="1">
    <source>
        <dbReference type="ARBA" id="ARBA00022722"/>
    </source>
</evidence>
<dbReference type="Gene3D" id="3.40.50.300">
    <property type="entry name" value="P-loop containing nucleotide triphosphate hydrolases"/>
    <property type="match status" value="4"/>
</dbReference>
<dbReference type="PANTHER" id="PTHR11070:SF2">
    <property type="entry name" value="ATP-DEPENDENT DNA HELICASE SRS2"/>
    <property type="match status" value="1"/>
</dbReference>
<dbReference type="Gene3D" id="1.10.486.10">
    <property type="entry name" value="PCRA, domain 4"/>
    <property type="match status" value="1"/>
</dbReference>
<dbReference type="SUPFAM" id="SSF52540">
    <property type="entry name" value="P-loop containing nucleoside triphosphate hydrolases"/>
    <property type="match status" value="1"/>
</dbReference>
<dbReference type="PANTHER" id="PTHR11070">
    <property type="entry name" value="UVRD / RECB / PCRA DNA HELICASE FAMILY MEMBER"/>
    <property type="match status" value="1"/>
</dbReference>
<evidence type="ECO:0000256" key="9">
    <source>
        <dbReference type="ARBA" id="ARBA00023204"/>
    </source>
</evidence>
<protein>
    <recommendedName>
        <fullName evidence="12">DNA 3'-5' helicase</fullName>
        <ecNumber evidence="12">5.6.2.4</ecNumber>
    </recommendedName>
    <alternativeName>
        <fullName evidence="13">DNA 3'-5' helicase II</fullName>
    </alternativeName>
</protein>